<evidence type="ECO:0008006" key="2">
    <source>
        <dbReference type="Google" id="ProtNLM"/>
    </source>
</evidence>
<reference evidence="1" key="1">
    <citation type="submission" date="2018-06" db="EMBL/GenBank/DDBJ databases">
        <authorList>
            <person name="Zhirakovskaya E."/>
        </authorList>
    </citation>
    <scope>NUCLEOTIDE SEQUENCE</scope>
</reference>
<proteinExistence type="predicted"/>
<organism evidence="1">
    <name type="scientific">hydrothermal vent metagenome</name>
    <dbReference type="NCBI Taxonomy" id="652676"/>
    <lineage>
        <taxon>unclassified sequences</taxon>
        <taxon>metagenomes</taxon>
        <taxon>ecological metagenomes</taxon>
    </lineage>
</organism>
<gene>
    <name evidence="1" type="ORF">MNBD_PLANCTO02-1158</name>
</gene>
<dbReference type="AlphaFoldDB" id="A0A3B1DX55"/>
<dbReference type="EMBL" id="UOGL01000477">
    <property type="protein sequence ID" value="VAX40738.1"/>
    <property type="molecule type" value="Genomic_DNA"/>
</dbReference>
<sequence length="57" mass="6565">MSQIEVFIIEKLNPAYRKIAMGKVIAESIGIQTIRKQCPHFNDWLTTLENLSVRTDC</sequence>
<dbReference type="InterPro" id="IPR025455">
    <property type="entry name" value="DUF4276"/>
</dbReference>
<accession>A0A3B1DX55</accession>
<protein>
    <recommendedName>
        <fullName evidence="2">DUF4276 family protein</fullName>
    </recommendedName>
</protein>
<name>A0A3B1DX55_9ZZZZ</name>
<evidence type="ECO:0000313" key="1">
    <source>
        <dbReference type="EMBL" id="VAX40738.1"/>
    </source>
</evidence>
<dbReference type="Pfam" id="PF14103">
    <property type="entry name" value="DUF4276"/>
    <property type="match status" value="1"/>
</dbReference>